<name>A0AAV4QUW1_CAEEX</name>
<comment type="caution">
    <text evidence="1">The sequence shown here is derived from an EMBL/GenBank/DDBJ whole genome shotgun (WGS) entry which is preliminary data.</text>
</comment>
<sequence length="97" mass="11653">METEIFYIRALFIQLIHRHLLAAKRELFILYTDLLWVFFVLTSRLTSKVLEEKRPRHYYPWRCHLDDLEGISHGNYLTKVLQHLCWATCVAHIARVA</sequence>
<evidence type="ECO:0000313" key="1">
    <source>
        <dbReference type="EMBL" id="GIY12111.1"/>
    </source>
</evidence>
<proteinExistence type="predicted"/>
<dbReference type="AlphaFoldDB" id="A0AAV4QUW1"/>
<dbReference type="EMBL" id="BPLR01006741">
    <property type="protein sequence ID" value="GIY12111.1"/>
    <property type="molecule type" value="Genomic_DNA"/>
</dbReference>
<feature type="non-terminal residue" evidence="1">
    <location>
        <position position="97"/>
    </location>
</feature>
<evidence type="ECO:0000313" key="2">
    <source>
        <dbReference type="Proteomes" id="UP001054945"/>
    </source>
</evidence>
<protein>
    <submittedName>
        <fullName evidence="1">Uncharacterized protein</fullName>
    </submittedName>
</protein>
<dbReference type="Proteomes" id="UP001054945">
    <property type="component" value="Unassembled WGS sequence"/>
</dbReference>
<reference evidence="1 2" key="1">
    <citation type="submission" date="2021-06" db="EMBL/GenBank/DDBJ databases">
        <title>Caerostris extrusa draft genome.</title>
        <authorList>
            <person name="Kono N."/>
            <person name="Arakawa K."/>
        </authorList>
    </citation>
    <scope>NUCLEOTIDE SEQUENCE [LARGE SCALE GENOMIC DNA]</scope>
</reference>
<accession>A0AAV4QUW1</accession>
<keyword evidence="2" id="KW-1185">Reference proteome</keyword>
<gene>
    <name evidence="1" type="ORF">CEXT_616841</name>
</gene>
<organism evidence="1 2">
    <name type="scientific">Caerostris extrusa</name>
    <name type="common">Bark spider</name>
    <name type="synonym">Caerostris bankana</name>
    <dbReference type="NCBI Taxonomy" id="172846"/>
    <lineage>
        <taxon>Eukaryota</taxon>
        <taxon>Metazoa</taxon>
        <taxon>Ecdysozoa</taxon>
        <taxon>Arthropoda</taxon>
        <taxon>Chelicerata</taxon>
        <taxon>Arachnida</taxon>
        <taxon>Araneae</taxon>
        <taxon>Araneomorphae</taxon>
        <taxon>Entelegynae</taxon>
        <taxon>Araneoidea</taxon>
        <taxon>Araneidae</taxon>
        <taxon>Caerostris</taxon>
    </lineage>
</organism>